<dbReference type="Gene3D" id="6.10.140.140">
    <property type="match status" value="1"/>
</dbReference>
<dbReference type="InterPro" id="IPR036051">
    <property type="entry name" value="KRAB_dom_sf"/>
</dbReference>
<evidence type="ECO:0000259" key="1">
    <source>
        <dbReference type="PROSITE" id="PS50805"/>
    </source>
</evidence>
<reference evidence="2" key="1">
    <citation type="journal article" date="2011" name="Nat. Biotechnol.">
        <title>Genome sequencing and comparison of two nonhuman primate animal models, the cynomolgus and Chinese rhesus macaques.</title>
        <authorList>
            <person name="Yan G."/>
            <person name="Zhang G."/>
            <person name="Fang X."/>
            <person name="Zhang Y."/>
            <person name="Li C."/>
            <person name="Ling F."/>
            <person name="Cooper D.N."/>
            <person name="Li Q."/>
            <person name="Li Y."/>
            <person name="van Gool A.J."/>
            <person name="Du H."/>
            <person name="Chen J."/>
            <person name="Chen R."/>
            <person name="Zhang P."/>
            <person name="Huang Z."/>
            <person name="Thompson J.R."/>
            <person name="Meng Y."/>
            <person name="Bai Y."/>
            <person name="Wang J."/>
            <person name="Zhuo M."/>
            <person name="Wang T."/>
            <person name="Huang Y."/>
            <person name="Wei L."/>
            <person name="Li J."/>
            <person name="Wang Z."/>
            <person name="Hu H."/>
            <person name="Yang P."/>
            <person name="Le L."/>
            <person name="Stenson P.D."/>
            <person name="Li B."/>
            <person name="Liu X."/>
            <person name="Ball E.V."/>
            <person name="An N."/>
            <person name="Huang Q."/>
            <person name="Zhang Y."/>
            <person name="Fan W."/>
            <person name="Zhang X."/>
            <person name="Li Y."/>
            <person name="Wang W."/>
            <person name="Katze M.G."/>
            <person name="Su B."/>
            <person name="Nielsen R."/>
            <person name="Yang H."/>
            <person name="Wang J."/>
            <person name="Wang X."/>
            <person name="Wang J."/>
        </authorList>
    </citation>
    <scope>NUCLEOTIDE SEQUENCE [LARGE SCALE GENOMIC DNA]</scope>
    <source>
        <strain evidence="2">CR-5</strain>
    </source>
</reference>
<protein>
    <recommendedName>
        <fullName evidence="1">KRAB domain-containing protein</fullName>
    </recommendedName>
</protein>
<feature type="non-terminal residue" evidence="2">
    <location>
        <position position="1"/>
    </location>
</feature>
<dbReference type="CDD" id="cd07765">
    <property type="entry name" value="KRAB_A-box"/>
    <property type="match status" value="1"/>
</dbReference>
<dbReference type="InterPro" id="IPR050169">
    <property type="entry name" value="Krueppel_C2H2_ZnF"/>
</dbReference>
<proteinExistence type="predicted"/>
<dbReference type="PROSITE" id="PS50805">
    <property type="entry name" value="KRAB"/>
    <property type="match status" value="1"/>
</dbReference>
<dbReference type="SUPFAM" id="SSF109640">
    <property type="entry name" value="KRAB domain (Kruppel-associated box)"/>
    <property type="match status" value="1"/>
</dbReference>
<name>G7NN42_MACMU</name>
<dbReference type="InterPro" id="IPR001909">
    <property type="entry name" value="KRAB"/>
</dbReference>
<evidence type="ECO:0000313" key="2">
    <source>
        <dbReference type="EMBL" id="EHH30364.1"/>
    </source>
</evidence>
<dbReference type="EMBL" id="CM001271">
    <property type="protein sequence ID" value="EHH30364.1"/>
    <property type="molecule type" value="Genomic_DNA"/>
</dbReference>
<feature type="non-terminal residue" evidence="2">
    <location>
        <position position="72"/>
    </location>
</feature>
<organism evidence="2">
    <name type="scientific">Macaca mulatta</name>
    <name type="common">Rhesus macaque</name>
    <dbReference type="NCBI Taxonomy" id="9544"/>
    <lineage>
        <taxon>Eukaryota</taxon>
        <taxon>Metazoa</taxon>
        <taxon>Chordata</taxon>
        <taxon>Craniata</taxon>
        <taxon>Vertebrata</taxon>
        <taxon>Euteleostomi</taxon>
        <taxon>Mammalia</taxon>
        <taxon>Eutheria</taxon>
        <taxon>Euarchontoglires</taxon>
        <taxon>Primates</taxon>
        <taxon>Haplorrhini</taxon>
        <taxon>Catarrhini</taxon>
        <taxon>Cercopithecidae</taxon>
        <taxon>Cercopithecinae</taxon>
        <taxon>Macaca</taxon>
    </lineage>
</organism>
<dbReference type="GO" id="GO:0006355">
    <property type="term" value="P:regulation of DNA-templated transcription"/>
    <property type="evidence" value="ECO:0007669"/>
    <property type="project" value="InterPro"/>
</dbReference>
<accession>G7NN42</accession>
<dbReference type="AlphaFoldDB" id="G7NN42"/>
<dbReference type="SMART" id="SM00349">
    <property type="entry name" value="KRAB"/>
    <property type="match status" value="1"/>
</dbReference>
<sequence length="72" mass="8472">VFSFQRLLTFRDVVIEISQEEWKCLDPSQRSLYRDVMLENYRNLVSLETWSCCVVEVGLDILGSTHPPWPPE</sequence>
<dbReference type="PANTHER" id="PTHR23232">
    <property type="entry name" value="KRAB DOMAIN C2H2 ZINC FINGER"/>
    <property type="match status" value="1"/>
</dbReference>
<dbReference type="PANTHER" id="PTHR23232:SF158">
    <property type="entry name" value="KRAB DOMAIN-CONTAINING PROTEIN 5"/>
    <property type="match status" value="1"/>
</dbReference>
<dbReference type="Proteomes" id="UP000013456">
    <property type="component" value="Chromosome 19"/>
</dbReference>
<feature type="domain" description="KRAB" evidence="1">
    <location>
        <begin position="8"/>
        <end position="72"/>
    </location>
</feature>
<dbReference type="Pfam" id="PF01352">
    <property type="entry name" value="KRAB"/>
    <property type="match status" value="1"/>
</dbReference>
<gene>
    <name evidence="2" type="ORF">EGK_11012</name>
</gene>